<dbReference type="Proteomes" id="UP000885779">
    <property type="component" value="Unassembled WGS sequence"/>
</dbReference>
<reference evidence="2" key="1">
    <citation type="journal article" date="2020" name="mSystems">
        <title>Genome- and Community-Level Interaction Insights into Carbon Utilization and Element Cycling Functions of Hydrothermarchaeota in Hydrothermal Sediment.</title>
        <authorList>
            <person name="Zhou Z."/>
            <person name="Liu Y."/>
            <person name="Xu W."/>
            <person name="Pan J."/>
            <person name="Luo Z.H."/>
            <person name="Li M."/>
        </authorList>
    </citation>
    <scope>NUCLEOTIDE SEQUENCE [LARGE SCALE GENOMIC DNA]</scope>
    <source>
        <strain evidence="2">HyVt-577</strain>
    </source>
</reference>
<accession>A0A7V4WVG8</accession>
<comment type="caution">
    <text evidence="2">The sequence shown here is derived from an EMBL/GenBank/DDBJ whole genome shotgun (WGS) entry which is preliminary data.</text>
</comment>
<protein>
    <recommendedName>
        <fullName evidence="1">Mannitol dehydrogenase C-terminal domain-containing protein</fullName>
    </recommendedName>
</protein>
<dbReference type="Gene3D" id="3.40.50.720">
    <property type="entry name" value="NAD(P)-binding Rossmann-like Domain"/>
    <property type="match status" value="1"/>
</dbReference>
<dbReference type="InterPro" id="IPR008927">
    <property type="entry name" value="6-PGluconate_DH-like_C_sf"/>
</dbReference>
<dbReference type="PANTHER" id="PTHR30524:SF0">
    <property type="entry name" value="ALTRONATE OXIDOREDUCTASE-RELATED"/>
    <property type="match status" value="1"/>
</dbReference>
<feature type="domain" description="Mannitol dehydrogenase C-terminal" evidence="1">
    <location>
        <begin position="223"/>
        <end position="375"/>
    </location>
</feature>
<dbReference type="Pfam" id="PF08125">
    <property type="entry name" value="Mannitol_dh_C"/>
    <property type="match status" value="1"/>
</dbReference>
<dbReference type="Gene3D" id="1.10.1040.10">
    <property type="entry name" value="N-(1-d-carboxylethyl)-l-norvaline Dehydrogenase, domain 2"/>
    <property type="match status" value="1"/>
</dbReference>
<dbReference type="InterPro" id="IPR013118">
    <property type="entry name" value="Mannitol_DH_C"/>
</dbReference>
<dbReference type="PANTHER" id="PTHR30524">
    <property type="entry name" value="MANNITOL-1-PHOSPHATE 5-DEHYDROGENASE"/>
    <property type="match status" value="1"/>
</dbReference>
<name>A0A7V4WVG8_CALAY</name>
<dbReference type="GO" id="GO:0019592">
    <property type="term" value="P:mannitol catabolic process"/>
    <property type="evidence" value="ECO:0007669"/>
    <property type="project" value="TreeGrafter"/>
</dbReference>
<dbReference type="GO" id="GO:0008926">
    <property type="term" value="F:mannitol-1-phosphate 5-dehydrogenase activity"/>
    <property type="evidence" value="ECO:0007669"/>
    <property type="project" value="TreeGrafter"/>
</dbReference>
<organism evidence="2">
    <name type="scientific">Caldithrix abyssi</name>
    <dbReference type="NCBI Taxonomy" id="187145"/>
    <lineage>
        <taxon>Bacteria</taxon>
        <taxon>Pseudomonadati</taxon>
        <taxon>Calditrichota</taxon>
        <taxon>Calditrichia</taxon>
        <taxon>Calditrichales</taxon>
        <taxon>Calditrichaceae</taxon>
        <taxon>Caldithrix</taxon>
    </lineage>
</organism>
<dbReference type="AlphaFoldDB" id="A0A7V4WVG8"/>
<sequence>MNRKKTFFGFGLGAIQSGLMLLEATKSGNFDRLVIAEINEKLVSEVRHEGNSIIVNIATDSKIEKFHIKNIEVYNPLNAEDVKKIKAAIRCADEMATAVPSIDFYTKGENSIVSLLAENINPARQQILYAAENNNYAAEILYKQIQQIAGSEKLVNFQPLNTVIGKMSGIIQNKETIERLDLSTITRESSYAVLVEAFNSIIVSKITLPGFTRGIDVFVEKENLLPFEEAKLFGHNAVHSMLGFLADMKSYNYMDEIKNDQMLWAYGETAFKKESGAFLVKKYQHLGDSLFTERGFAAYGEDLLQRMTNPFLRDEVQRICRDPLRKLGYGDRLIGTIREALKQKVQANTIAKGVLGGICFLIKNRQEKGIPLPEDISCLSKNRVRDILISIWEKAEDDGLKDMVLSLIMAQYDEFMEQFHFAGKGSG</sequence>
<proteinExistence type="predicted"/>
<evidence type="ECO:0000259" key="1">
    <source>
        <dbReference type="Pfam" id="PF08125"/>
    </source>
</evidence>
<dbReference type="EMBL" id="DRQG01000062">
    <property type="protein sequence ID" value="HGY55351.1"/>
    <property type="molecule type" value="Genomic_DNA"/>
</dbReference>
<dbReference type="SUPFAM" id="SSF48179">
    <property type="entry name" value="6-phosphogluconate dehydrogenase C-terminal domain-like"/>
    <property type="match status" value="1"/>
</dbReference>
<dbReference type="GO" id="GO:0005829">
    <property type="term" value="C:cytosol"/>
    <property type="evidence" value="ECO:0007669"/>
    <property type="project" value="TreeGrafter"/>
</dbReference>
<gene>
    <name evidence="2" type="ORF">ENK44_06610</name>
</gene>
<evidence type="ECO:0000313" key="2">
    <source>
        <dbReference type="EMBL" id="HGY55351.1"/>
    </source>
</evidence>
<dbReference type="InterPro" id="IPR013328">
    <property type="entry name" value="6PGD_dom2"/>
</dbReference>